<dbReference type="EMBL" id="JAPWGL010000002">
    <property type="protein sequence ID" value="MCZ4223223.1"/>
    <property type="molecule type" value="Genomic_DNA"/>
</dbReference>
<evidence type="ECO:0000313" key="3">
    <source>
        <dbReference type="EMBL" id="MCZ4223223.1"/>
    </source>
</evidence>
<dbReference type="Pfam" id="PF01627">
    <property type="entry name" value="Hpt"/>
    <property type="match status" value="1"/>
</dbReference>
<sequence length="129" mass="15010">MDDNKTHKPLDFSYLIEMVGHDPETMIEVFETFLEETPIYMAELENALSNKDWRRVTDYAHRIKPTLTYIGRSDVKDFIQSIEGNVKKAADLNSTFEQVEKLRLVLDVVYIQIQGAIAEVKIKYNIQLN</sequence>
<dbReference type="SUPFAM" id="SSF47226">
    <property type="entry name" value="Histidine-containing phosphotransfer domain, HPT domain"/>
    <property type="match status" value="1"/>
</dbReference>
<evidence type="ECO:0000313" key="4">
    <source>
        <dbReference type="Proteomes" id="UP001144341"/>
    </source>
</evidence>
<comment type="caution">
    <text evidence="3">The sequence shown here is derived from an EMBL/GenBank/DDBJ whole genome shotgun (WGS) entry which is preliminary data.</text>
</comment>
<dbReference type="PROSITE" id="PS50894">
    <property type="entry name" value="HPT"/>
    <property type="match status" value="1"/>
</dbReference>
<keyword evidence="4" id="KW-1185">Reference proteome</keyword>
<dbReference type="InterPro" id="IPR008207">
    <property type="entry name" value="Sig_transdc_His_kin_Hpt_dom"/>
</dbReference>
<reference evidence="3" key="1">
    <citation type="submission" date="2022-12" db="EMBL/GenBank/DDBJ databases">
        <title>Genome sequence of SJ11.</title>
        <authorList>
            <person name="Woo H."/>
        </authorList>
    </citation>
    <scope>NUCLEOTIDE SEQUENCE</scope>
    <source>
        <strain evidence="3">SJ11</strain>
    </source>
</reference>
<protein>
    <submittedName>
        <fullName evidence="3">Hpt domain-containing protein</fullName>
    </submittedName>
</protein>
<dbReference type="InterPro" id="IPR036641">
    <property type="entry name" value="HPT_dom_sf"/>
</dbReference>
<proteinExistence type="predicted"/>
<keyword evidence="1" id="KW-0597">Phosphoprotein</keyword>
<feature type="modified residue" description="Phosphohistidine" evidence="1">
    <location>
        <position position="61"/>
    </location>
</feature>
<gene>
    <name evidence="3" type="ORF">O0931_07915</name>
</gene>
<dbReference type="Proteomes" id="UP001144341">
    <property type="component" value="Unassembled WGS sequence"/>
</dbReference>
<dbReference type="Gene3D" id="1.20.120.160">
    <property type="entry name" value="HPT domain"/>
    <property type="match status" value="1"/>
</dbReference>
<feature type="domain" description="HPt" evidence="2">
    <location>
        <begin position="22"/>
        <end position="116"/>
    </location>
</feature>
<dbReference type="RefSeq" id="WP_269415022.1">
    <property type="nucleotide sequence ID" value="NZ_JAPWGL010000002.1"/>
</dbReference>
<organism evidence="3 4">
    <name type="scientific">Pedobacter rhodius</name>
    <dbReference type="NCBI Taxonomy" id="3004098"/>
    <lineage>
        <taxon>Bacteria</taxon>
        <taxon>Pseudomonadati</taxon>
        <taxon>Bacteroidota</taxon>
        <taxon>Sphingobacteriia</taxon>
        <taxon>Sphingobacteriales</taxon>
        <taxon>Sphingobacteriaceae</taxon>
        <taxon>Pedobacter</taxon>
    </lineage>
</organism>
<accession>A0ABT4KWB3</accession>
<name>A0ABT4KWB3_9SPHI</name>
<evidence type="ECO:0000256" key="1">
    <source>
        <dbReference type="PROSITE-ProRule" id="PRU00110"/>
    </source>
</evidence>
<evidence type="ECO:0000259" key="2">
    <source>
        <dbReference type="PROSITE" id="PS50894"/>
    </source>
</evidence>